<proteinExistence type="predicted"/>
<name>A0A0F9QR31_9ZZZZ</name>
<organism evidence="1">
    <name type="scientific">marine sediment metagenome</name>
    <dbReference type="NCBI Taxonomy" id="412755"/>
    <lineage>
        <taxon>unclassified sequences</taxon>
        <taxon>metagenomes</taxon>
        <taxon>ecological metagenomes</taxon>
    </lineage>
</organism>
<accession>A0A0F9QR31</accession>
<dbReference type="EMBL" id="LAZR01001766">
    <property type="protein sequence ID" value="KKN39417.1"/>
    <property type="molecule type" value="Genomic_DNA"/>
</dbReference>
<protein>
    <submittedName>
        <fullName evidence="1">Uncharacterized protein</fullName>
    </submittedName>
</protein>
<dbReference type="AlphaFoldDB" id="A0A0F9QR31"/>
<evidence type="ECO:0000313" key="1">
    <source>
        <dbReference type="EMBL" id="KKN39417.1"/>
    </source>
</evidence>
<reference evidence="1" key="1">
    <citation type="journal article" date="2015" name="Nature">
        <title>Complex archaea that bridge the gap between prokaryotes and eukaryotes.</title>
        <authorList>
            <person name="Spang A."/>
            <person name="Saw J.H."/>
            <person name="Jorgensen S.L."/>
            <person name="Zaremba-Niedzwiedzka K."/>
            <person name="Martijn J."/>
            <person name="Lind A.E."/>
            <person name="van Eijk R."/>
            <person name="Schleper C."/>
            <person name="Guy L."/>
            <person name="Ettema T.J."/>
        </authorList>
    </citation>
    <scope>NUCLEOTIDE SEQUENCE</scope>
</reference>
<sequence>MMVDPKPLEYYKNLTSGGEFSVNLRQDEACVALKVHDYGVDTLDDEEKQALYSLIGKLKDEIWP</sequence>
<comment type="caution">
    <text evidence="1">The sequence shown here is derived from an EMBL/GenBank/DDBJ whole genome shotgun (WGS) entry which is preliminary data.</text>
</comment>
<gene>
    <name evidence="1" type="ORF">LCGC14_0743710</name>
</gene>